<proteinExistence type="predicted"/>
<dbReference type="InParanoid" id="A0A1Y1UFJ1"/>
<dbReference type="AlphaFoldDB" id="A0A1Y1UFJ1"/>
<keyword evidence="2" id="KW-1133">Transmembrane helix</keyword>
<keyword evidence="2" id="KW-0812">Transmembrane</keyword>
<evidence type="ECO:0000313" key="4">
    <source>
        <dbReference type="Proteomes" id="UP000193218"/>
    </source>
</evidence>
<keyword evidence="4" id="KW-1185">Reference proteome</keyword>
<dbReference type="RefSeq" id="XP_021870890.1">
    <property type="nucleotide sequence ID" value="XM_022018308.1"/>
</dbReference>
<dbReference type="GeneID" id="33560117"/>
<reference evidence="3 4" key="1">
    <citation type="submission" date="2017-03" db="EMBL/GenBank/DDBJ databases">
        <title>Widespread Adenine N6-methylation of Active Genes in Fungi.</title>
        <authorList>
            <consortium name="DOE Joint Genome Institute"/>
            <person name="Mondo S.J."/>
            <person name="Dannebaum R.O."/>
            <person name="Kuo R.C."/>
            <person name="Louie K.B."/>
            <person name="Bewick A.J."/>
            <person name="Labutti K."/>
            <person name="Haridas S."/>
            <person name="Kuo A."/>
            <person name="Salamov A."/>
            <person name="Ahrendt S.R."/>
            <person name="Lau R."/>
            <person name="Bowen B.P."/>
            <person name="Lipzen A."/>
            <person name="Sullivan W."/>
            <person name="Andreopoulos W.B."/>
            <person name="Clum A."/>
            <person name="Lindquist E."/>
            <person name="Daum C."/>
            <person name="Northen T.R."/>
            <person name="Ramamoorthy G."/>
            <person name="Schmitz R.J."/>
            <person name="Gryganskyi A."/>
            <person name="Culley D."/>
            <person name="Magnuson J."/>
            <person name="James T.Y."/>
            <person name="O'Malley M.A."/>
            <person name="Stajich J.E."/>
            <person name="Spatafora J.W."/>
            <person name="Visel A."/>
            <person name="Grigoriev I.V."/>
        </authorList>
    </citation>
    <scope>NUCLEOTIDE SEQUENCE [LARGE SCALE GENOMIC DNA]</scope>
    <source>
        <strain evidence="3 4">NRRL Y-17943</strain>
    </source>
</reference>
<accession>A0A1Y1UFJ1</accession>
<feature type="region of interest" description="Disordered" evidence="1">
    <location>
        <begin position="1"/>
        <end position="35"/>
    </location>
</feature>
<evidence type="ECO:0000256" key="2">
    <source>
        <dbReference type="SAM" id="Phobius"/>
    </source>
</evidence>
<evidence type="ECO:0000313" key="3">
    <source>
        <dbReference type="EMBL" id="ORX36821.1"/>
    </source>
</evidence>
<dbReference type="Proteomes" id="UP000193218">
    <property type="component" value="Unassembled WGS sequence"/>
</dbReference>
<keyword evidence="2" id="KW-0472">Membrane</keyword>
<gene>
    <name evidence="3" type="ORF">BD324DRAFT_651302</name>
</gene>
<comment type="caution">
    <text evidence="3">The sequence shown here is derived from an EMBL/GenBank/DDBJ whole genome shotgun (WGS) entry which is preliminary data.</text>
</comment>
<evidence type="ECO:0000256" key="1">
    <source>
        <dbReference type="SAM" id="MobiDB-lite"/>
    </source>
</evidence>
<organism evidence="3 4">
    <name type="scientific">Kockovaella imperatae</name>
    <dbReference type="NCBI Taxonomy" id="4999"/>
    <lineage>
        <taxon>Eukaryota</taxon>
        <taxon>Fungi</taxon>
        <taxon>Dikarya</taxon>
        <taxon>Basidiomycota</taxon>
        <taxon>Agaricomycotina</taxon>
        <taxon>Tremellomycetes</taxon>
        <taxon>Tremellales</taxon>
        <taxon>Cuniculitremaceae</taxon>
        <taxon>Kockovaella</taxon>
    </lineage>
</organism>
<feature type="compositionally biased region" description="Basic and acidic residues" evidence="1">
    <location>
        <begin position="1"/>
        <end position="16"/>
    </location>
</feature>
<name>A0A1Y1UFJ1_9TREE</name>
<sequence>MPTRRRREDTPDERTRASPSPAPHYFPRAHQQHRGYRDVLRDDTAIENRWRWDHPNSGDNYQPIFGQHTCSQDQLRWGQAPPARVSDTTLLLALLAGVSVGNLTARPMLILFLWMAYAFYSFLGDVHYTLEQRRLRIERSAGPLGSTVILGVFKAFVWFGGFTMFLGLWRVLRV</sequence>
<dbReference type="EMBL" id="NBSH01000007">
    <property type="protein sequence ID" value="ORX36821.1"/>
    <property type="molecule type" value="Genomic_DNA"/>
</dbReference>
<feature type="transmembrane region" description="Helical" evidence="2">
    <location>
        <begin position="148"/>
        <end position="169"/>
    </location>
</feature>
<protein>
    <submittedName>
        <fullName evidence="3">Uncharacterized protein</fullName>
    </submittedName>
</protein>
<feature type="transmembrane region" description="Helical" evidence="2">
    <location>
        <begin position="85"/>
        <end position="103"/>
    </location>
</feature>